<keyword evidence="2" id="KW-0460">Magnesium</keyword>
<dbReference type="PIRSF" id="PIRSF000977">
    <property type="entry name" value="Exodeoxyribonuclease_I"/>
    <property type="match status" value="1"/>
</dbReference>
<dbReference type="GO" id="GO:0003677">
    <property type="term" value="F:DNA binding"/>
    <property type="evidence" value="ECO:0007669"/>
    <property type="project" value="UniProtKB-KW"/>
</dbReference>
<dbReference type="OrthoDB" id="9763470at2"/>
<dbReference type="InterPro" id="IPR013520">
    <property type="entry name" value="Ribonucl_H"/>
</dbReference>
<dbReference type="Proteomes" id="UP000027746">
    <property type="component" value="Unassembled WGS sequence"/>
</dbReference>
<organism evidence="5 6">
    <name type="scientific">Pseudosulfitobacter pseudonitzschiae</name>
    <dbReference type="NCBI Taxonomy" id="1402135"/>
    <lineage>
        <taxon>Bacteria</taxon>
        <taxon>Pseudomonadati</taxon>
        <taxon>Pseudomonadota</taxon>
        <taxon>Alphaproteobacteria</taxon>
        <taxon>Rhodobacterales</taxon>
        <taxon>Roseobacteraceae</taxon>
        <taxon>Pseudosulfitobacter</taxon>
    </lineage>
</organism>
<dbReference type="InterPro" id="IPR036397">
    <property type="entry name" value="RNaseH_sf"/>
</dbReference>
<dbReference type="Pfam" id="PF26016">
    <property type="entry name" value="ExoI_C"/>
    <property type="match status" value="1"/>
</dbReference>
<dbReference type="Gene3D" id="3.30.1520.20">
    <property type="entry name" value="Exonuclease ExoI, domain 2"/>
    <property type="match status" value="1"/>
</dbReference>
<evidence type="ECO:0000256" key="1">
    <source>
        <dbReference type="PIRSR" id="PIRSR000977-1"/>
    </source>
</evidence>
<gene>
    <name evidence="5" type="ORF">SUH3_16340</name>
</gene>
<comment type="caution">
    <text evidence="5">The sequence shown here is derived from an EMBL/GenBank/DDBJ whole genome shotgun (WGS) entry which is preliminary data.</text>
</comment>
<keyword evidence="2" id="KW-0479">Metal-binding</keyword>
<evidence type="ECO:0000313" key="6">
    <source>
        <dbReference type="Proteomes" id="UP000027746"/>
    </source>
</evidence>
<sequence length="469" mass="53225">MSFIFFDTETTGLHAGFDQIVQFAAVRTDNDLNETDRFELRSRIDPNVVPDVQAMLANGLSIEALTDQHLSTHYQMMRDLNERLLSWSPAIFLGYNSIRFDEEFLRHALYRTLHPPYLTSLHGNARNDVMSLALSCSASGDNALRVPLKDSGDPSFRLHDIAAANGIAVLKAHDAMFDTQTTLELCRLVKKLSPDLWRRFVRFSNKASVADFVTSDEPFVLTEFYGNRAYHTPVVFVANEPDQPNGMLCLSLVEPIEELASMSDEQLASWLLSPPRPIRRVRSNAGPTMMPLWEASEEFFVGTSCEELEDRAARIVEDEGLKTRIERVFSENRAQYPEPGHVEEMLYTKFSSRNDATLCDRFHSAPWSERHAIAQSFEDDRLKELALRICHFECRSALAPELVQAMDVDLAHRLMSTDARPPSVERALKKVEEGRPSSECEVSDIGLLEGYGAFLSERRIKIMRFLEAQ</sequence>
<evidence type="ECO:0000259" key="3">
    <source>
        <dbReference type="PROSITE" id="PS51784"/>
    </source>
</evidence>
<dbReference type="AlphaFoldDB" id="A0A073IW36"/>
<dbReference type="GO" id="GO:0006281">
    <property type="term" value="P:DNA repair"/>
    <property type="evidence" value="ECO:0007669"/>
    <property type="project" value="UniProtKB-KW"/>
</dbReference>
<dbReference type="RefSeq" id="WP_027246201.1">
    <property type="nucleotide sequence ID" value="NZ_FQVP01000014.1"/>
</dbReference>
<dbReference type="Gene3D" id="3.30.420.10">
    <property type="entry name" value="Ribonuclease H-like superfamily/Ribonuclease H"/>
    <property type="match status" value="1"/>
</dbReference>
<evidence type="ECO:0000313" key="5">
    <source>
        <dbReference type="EMBL" id="KEJ93681.1"/>
    </source>
</evidence>
<dbReference type="PROSITE" id="PS51785">
    <property type="entry name" value="EXOI_C"/>
    <property type="match status" value="1"/>
</dbReference>
<dbReference type="InterPro" id="IPR012337">
    <property type="entry name" value="RNaseH-like_sf"/>
</dbReference>
<dbReference type="GO" id="GO:0008310">
    <property type="term" value="F:single-stranded DNA 3'-5' DNA exonuclease activity"/>
    <property type="evidence" value="ECO:0007669"/>
    <property type="project" value="UniProtKB-EC"/>
</dbReference>
<feature type="domain" description="ExoI C-terminal" evidence="4">
    <location>
        <begin position="338"/>
        <end position="459"/>
    </location>
</feature>
<proteinExistence type="predicted"/>
<dbReference type="InterPro" id="IPR023607">
    <property type="entry name" value="Exodeoxyribonuclease_I"/>
</dbReference>
<dbReference type="GO" id="GO:0046872">
    <property type="term" value="F:metal ion binding"/>
    <property type="evidence" value="ECO:0007669"/>
    <property type="project" value="UniProtKB-KW"/>
</dbReference>
<feature type="binding site" evidence="2">
    <location>
        <position position="178"/>
    </location>
    <ligand>
        <name>Mg(2+)</name>
        <dbReference type="ChEBI" id="CHEBI:18420"/>
        <label>2</label>
    </ligand>
</feature>
<dbReference type="InterPro" id="IPR034747">
    <property type="entry name" value="EXOI_SH3"/>
</dbReference>
<reference evidence="5 6" key="1">
    <citation type="submission" date="2014-01" db="EMBL/GenBank/DDBJ databases">
        <title>Sulfitobacter sp. H3 (MCCC 1A00686) Genome Sequencing.</title>
        <authorList>
            <person name="Lai Q."/>
            <person name="Hong Z."/>
        </authorList>
    </citation>
    <scope>NUCLEOTIDE SEQUENCE [LARGE SCALE GENOMIC DNA]</scope>
    <source>
        <strain evidence="5 6">H3</strain>
    </source>
</reference>
<dbReference type="SMART" id="SM00479">
    <property type="entry name" value="EXOIII"/>
    <property type="match status" value="1"/>
</dbReference>
<feature type="binding site" evidence="2">
    <location>
        <position position="7"/>
    </location>
    <ligand>
        <name>Mg(2+)</name>
        <dbReference type="ChEBI" id="CHEBI:18420"/>
        <label>1</label>
    </ligand>
</feature>
<keyword evidence="6" id="KW-1185">Reference proteome</keyword>
<dbReference type="Pfam" id="PF00929">
    <property type="entry name" value="RNase_T"/>
    <property type="match status" value="1"/>
</dbReference>
<dbReference type="InterPro" id="IPR038649">
    <property type="entry name" value="EXOI_SH3_sf"/>
</dbReference>
<feature type="domain" description="ExoI SH3-like" evidence="3">
    <location>
        <begin position="194"/>
        <end position="333"/>
    </location>
</feature>
<dbReference type="EMBL" id="JAMD01000033">
    <property type="protein sequence ID" value="KEJ93681.1"/>
    <property type="molecule type" value="Genomic_DNA"/>
</dbReference>
<dbReference type="Gene3D" id="1.20.1280.70">
    <property type="entry name" value="Exonuclease ExoI, domain 3"/>
    <property type="match status" value="1"/>
</dbReference>
<feature type="binding site" evidence="2">
    <location>
        <position position="9"/>
    </location>
    <ligand>
        <name>Mg(2+)</name>
        <dbReference type="ChEBI" id="CHEBI:18420"/>
        <label>2</label>
    </ligand>
</feature>
<accession>A0A073IW36</accession>
<protein>
    <submittedName>
        <fullName evidence="5">Uncharacterized protein</fullName>
    </submittedName>
</protein>
<feature type="binding site" evidence="1">
    <location>
        <position position="9"/>
    </location>
    <ligand>
        <name>substrate</name>
    </ligand>
</feature>
<name>A0A073IW36_9RHOB</name>
<evidence type="ECO:0000259" key="4">
    <source>
        <dbReference type="PROSITE" id="PS51785"/>
    </source>
</evidence>
<dbReference type="InterPro" id="IPR058561">
    <property type="entry name" value="Exonuc_1_C"/>
</dbReference>
<feature type="binding site" evidence="1">
    <location>
        <position position="157"/>
    </location>
    <ligand>
        <name>substrate</name>
    </ligand>
</feature>
<evidence type="ECO:0000256" key="2">
    <source>
        <dbReference type="PIRSR" id="PIRSR000977-2"/>
    </source>
</evidence>
<dbReference type="PROSITE" id="PS51784">
    <property type="entry name" value="EXOI_SH3"/>
    <property type="match status" value="1"/>
</dbReference>
<comment type="cofactor">
    <cofactor evidence="2">
        <name>Mg(2+)</name>
        <dbReference type="ChEBI" id="CHEBI:18420"/>
    </cofactor>
    <text evidence="2">Binds 2 Mg(2+) ions per monomer.</text>
</comment>
<dbReference type="SUPFAM" id="SSF53098">
    <property type="entry name" value="Ribonuclease H-like"/>
    <property type="match status" value="1"/>
</dbReference>